<dbReference type="AlphaFoldDB" id="A0A285ZPV1"/>
<reference evidence="2" key="1">
    <citation type="submission" date="2017-09" db="EMBL/GenBank/DDBJ databases">
        <authorList>
            <person name="Varghese N."/>
            <person name="Submissions S."/>
        </authorList>
    </citation>
    <scope>NUCLEOTIDE SEQUENCE [LARGE SCALE GENOMIC DNA]</scope>
    <source>
        <strain evidence="2">CGMCC 1.12803</strain>
    </source>
</reference>
<evidence type="ECO:0000313" key="1">
    <source>
        <dbReference type="EMBL" id="SOD11672.1"/>
    </source>
</evidence>
<organism evidence="1 2">
    <name type="scientific">Pedobacter xixiisoli</name>
    <dbReference type="NCBI Taxonomy" id="1476464"/>
    <lineage>
        <taxon>Bacteria</taxon>
        <taxon>Pseudomonadati</taxon>
        <taxon>Bacteroidota</taxon>
        <taxon>Sphingobacteriia</taxon>
        <taxon>Sphingobacteriales</taxon>
        <taxon>Sphingobacteriaceae</taxon>
        <taxon>Pedobacter</taxon>
    </lineage>
</organism>
<name>A0A285ZPV1_9SPHI</name>
<protein>
    <submittedName>
        <fullName evidence="1">Uncharacterized protein</fullName>
    </submittedName>
</protein>
<sequence length="88" mass="9973">MIGELIEKEEIDVTEFVPADVQLSEEMLAKLSSAQRLGNEFKSKAYIAFNTKQGVRKVSTTVWSVTEKYLQLKNNVHVPINSIVDIDF</sequence>
<accession>A0A285ZPV1</accession>
<dbReference type="OrthoDB" id="982075at2"/>
<dbReference type="RefSeq" id="WP_097127818.1">
    <property type="nucleotide sequence ID" value="NZ_OCMT01000001.1"/>
</dbReference>
<gene>
    <name evidence="1" type="ORF">SAMN06297358_0274</name>
</gene>
<evidence type="ECO:0000313" key="2">
    <source>
        <dbReference type="Proteomes" id="UP000219281"/>
    </source>
</evidence>
<keyword evidence="2" id="KW-1185">Reference proteome</keyword>
<dbReference type="EMBL" id="OCMT01000001">
    <property type="protein sequence ID" value="SOD11672.1"/>
    <property type="molecule type" value="Genomic_DNA"/>
</dbReference>
<dbReference type="Proteomes" id="UP000219281">
    <property type="component" value="Unassembled WGS sequence"/>
</dbReference>
<proteinExistence type="predicted"/>